<reference evidence="3 4" key="2">
    <citation type="submission" date="2024-07" db="EMBL/GenBank/DDBJ databases">
        <authorList>
            <person name="Akdeniz Z."/>
        </authorList>
    </citation>
    <scope>NUCLEOTIDE SEQUENCE [LARGE SCALE GENOMIC DNA]</scope>
</reference>
<comment type="caution">
    <text evidence="2">The sequence shown here is derived from an EMBL/GenBank/DDBJ whole genome shotgun (WGS) entry which is preliminary data.</text>
</comment>
<keyword evidence="1" id="KW-0175">Coiled coil</keyword>
<dbReference type="Proteomes" id="UP001642409">
    <property type="component" value="Unassembled WGS sequence"/>
</dbReference>
<evidence type="ECO:0000313" key="3">
    <source>
        <dbReference type="EMBL" id="CAL6017160.1"/>
    </source>
</evidence>
<evidence type="ECO:0000313" key="4">
    <source>
        <dbReference type="Proteomes" id="UP001642409"/>
    </source>
</evidence>
<dbReference type="EMBL" id="CATOUU010000675">
    <property type="protein sequence ID" value="CAI9940237.1"/>
    <property type="molecule type" value="Genomic_DNA"/>
</dbReference>
<organism evidence="2">
    <name type="scientific">Hexamita inflata</name>
    <dbReference type="NCBI Taxonomy" id="28002"/>
    <lineage>
        <taxon>Eukaryota</taxon>
        <taxon>Metamonada</taxon>
        <taxon>Diplomonadida</taxon>
        <taxon>Hexamitidae</taxon>
        <taxon>Hexamitinae</taxon>
        <taxon>Hexamita</taxon>
    </lineage>
</organism>
<evidence type="ECO:0000313" key="2">
    <source>
        <dbReference type="EMBL" id="CAI9940237.1"/>
    </source>
</evidence>
<dbReference type="AlphaFoldDB" id="A0AA86PL58"/>
<dbReference type="EMBL" id="CAXDID020000078">
    <property type="protein sequence ID" value="CAL6017160.1"/>
    <property type="molecule type" value="Genomic_DNA"/>
</dbReference>
<protein>
    <submittedName>
        <fullName evidence="3">Hypothetical_protein</fullName>
    </submittedName>
</protein>
<feature type="coiled-coil region" evidence="1">
    <location>
        <begin position="69"/>
        <end position="124"/>
    </location>
</feature>
<keyword evidence="4" id="KW-1185">Reference proteome</keyword>
<reference evidence="2" key="1">
    <citation type="submission" date="2023-06" db="EMBL/GenBank/DDBJ databases">
        <authorList>
            <person name="Kurt Z."/>
        </authorList>
    </citation>
    <scope>NUCLEOTIDE SEQUENCE</scope>
</reference>
<gene>
    <name evidence="3" type="ORF">HINF_LOCUS25852</name>
    <name evidence="2" type="ORF">HINF_LOCUS27882</name>
</gene>
<name>A0AA86PL58_9EUKA</name>
<accession>A0AA86PL58</accession>
<sequence length="145" mass="16799">MKRTFAEIQLLDSISAISAQTQTLQRNLIQIQRRNDYLNMSLKPQPIIKPISANDFLKNPVAQVNESELQGLSETLTSQNNNLSELQNAINILFETENEMKMKINEAENQIHTKRTILKQIQSETEKWIQRNKIKELCVKIHALE</sequence>
<evidence type="ECO:0000256" key="1">
    <source>
        <dbReference type="SAM" id="Coils"/>
    </source>
</evidence>
<proteinExistence type="predicted"/>